<dbReference type="InterPro" id="IPR016181">
    <property type="entry name" value="Acyl_CoA_acyltransferase"/>
</dbReference>
<dbReference type="InterPro" id="IPR036412">
    <property type="entry name" value="HAD-like_sf"/>
</dbReference>
<dbReference type="EMBL" id="CP159342">
    <property type="protein sequence ID" value="XCH75534.1"/>
    <property type="molecule type" value="Genomic_DNA"/>
</dbReference>
<dbReference type="PROSITE" id="PS51186">
    <property type="entry name" value="GNAT"/>
    <property type="match status" value="1"/>
</dbReference>
<dbReference type="Gene3D" id="3.40.50.1110">
    <property type="entry name" value="SGNH hydrolase"/>
    <property type="match status" value="1"/>
</dbReference>
<reference evidence="3" key="2">
    <citation type="submission" date="2024-06" db="EMBL/GenBank/DDBJ databases">
        <title>Micromonospora mangrovi CCTCC AA 2012012 genome sequences.</title>
        <authorList>
            <person name="Gao J."/>
        </authorList>
    </citation>
    <scope>NUCLEOTIDE SEQUENCE</scope>
    <source>
        <strain evidence="3">CCTCC AA 2012012</strain>
    </source>
</reference>
<organism evidence="2">
    <name type="scientific">Micromonospora sp. CCTCC AA 2012012</name>
    <dbReference type="NCBI Taxonomy" id="3111921"/>
    <lineage>
        <taxon>Bacteria</taxon>
        <taxon>Bacillati</taxon>
        <taxon>Actinomycetota</taxon>
        <taxon>Actinomycetes</taxon>
        <taxon>Micromonosporales</taxon>
        <taxon>Micromonosporaceae</taxon>
        <taxon>Micromonospora</taxon>
    </lineage>
</organism>
<reference evidence="2" key="1">
    <citation type="submission" date="2024-01" db="EMBL/GenBank/DDBJ databases">
        <title>The genome sequence of Micromonospora mangrovi CCTCC AA 2012012.</title>
        <authorList>
            <person name="Gao J."/>
        </authorList>
    </citation>
    <scope>NUCLEOTIDE SEQUENCE</scope>
    <source>
        <strain evidence="2">CCTCC AA 2012012</strain>
    </source>
</reference>
<dbReference type="SUPFAM" id="SSF56784">
    <property type="entry name" value="HAD-like"/>
    <property type="match status" value="1"/>
</dbReference>
<dbReference type="AlphaFoldDB" id="A0AAU7ME03"/>
<dbReference type="NCBIfam" id="TIGR01681">
    <property type="entry name" value="HAD-SF-IIIC"/>
    <property type="match status" value="1"/>
</dbReference>
<evidence type="ECO:0000313" key="2">
    <source>
        <dbReference type="EMBL" id="XBP94831.1"/>
    </source>
</evidence>
<sequence>MSGPSTADLLARLRRLRTDGAAPDPELWPAIRELTGTAERAKVGALLAGVPARLVAGPDRTLRPLRVGLTGTFTADGVVPLLRTALLAAGIDAEIQLTGYGRLALDLGDPASPLAGFAPDVVLCLLHDEALLPRDGDPTDLAALDRHVTAQATEIGELALGFAARTGATVLLHTVPLSVLEYRTLIAQRSRAALGRAWRRANLALLDLPERSPQLHVVDLETLVANQPVALRDERRYRFARMAWSPGVEDLYASEAAAFCRALTGLSRKVLVLDLDQTLWGGVVGDDGPTGIELGSLYPGNAYVEVQRRAKLLRQQGVLLAVCSKNSREPVAQVFAEHPEMVLRAEDFVAQAVNWSPKDENLRQLAGTLNLGLDSMVFFDDSAFECELVRGALPDVRVVRADGDPADHAARLLGTGLFDVVQLTGTDLERTGRYRAETQRRASFVAAGSTEAFLESLELRVRVRDADPYAVPRVHQLLHRTNQFNTTNLRLTEAQLDEALAAQDRTVLVFDVADRFGSEETVGAVLLSAGPQQWTIDNFVMSCRVFSRGIEFAVLHRVAERAARHGAVRLLADFVPTPRNAPAAAFYREAGFTPVAEPGQTYELALVPLPRLAPAWIDLEGETVDV</sequence>
<feature type="domain" description="N-acetyltransferase" evidence="1">
    <location>
        <begin position="461"/>
        <end position="613"/>
    </location>
</feature>
<dbReference type="InterPro" id="IPR000182">
    <property type="entry name" value="GNAT_dom"/>
</dbReference>
<dbReference type="Gene3D" id="3.40.50.1000">
    <property type="entry name" value="HAD superfamily/HAD-like"/>
    <property type="match status" value="1"/>
</dbReference>
<dbReference type="InterPro" id="IPR036514">
    <property type="entry name" value="SGNH_hydro_sf"/>
</dbReference>
<dbReference type="EMBL" id="CP157762">
    <property type="protein sequence ID" value="XBP94831.1"/>
    <property type="molecule type" value="Genomic_DNA"/>
</dbReference>
<dbReference type="InterPro" id="IPR010033">
    <property type="entry name" value="HAD_SF_ppase_IIIC"/>
</dbReference>
<protein>
    <submittedName>
        <fullName evidence="2">HAD-IIIC family phosphatase</fullName>
    </submittedName>
</protein>
<evidence type="ECO:0000259" key="1">
    <source>
        <dbReference type="PROSITE" id="PS51186"/>
    </source>
</evidence>
<dbReference type="SUPFAM" id="SSF55729">
    <property type="entry name" value="Acyl-CoA N-acyltransferases (Nat)"/>
    <property type="match status" value="1"/>
</dbReference>
<dbReference type="NCBIfam" id="TIGR01686">
    <property type="entry name" value="FkbH"/>
    <property type="match status" value="1"/>
</dbReference>
<gene>
    <name evidence="3" type="ORF">ABUL08_05435</name>
    <name evidence="2" type="ORF">VK199_05390</name>
</gene>
<dbReference type="InterPro" id="IPR023214">
    <property type="entry name" value="HAD_sf"/>
</dbReference>
<evidence type="ECO:0000313" key="3">
    <source>
        <dbReference type="EMBL" id="XCH75534.1"/>
    </source>
</evidence>
<dbReference type="RefSeq" id="WP_350935095.1">
    <property type="nucleotide sequence ID" value="NZ_CP157762.1"/>
</dbReference>
<dbReference type="InterPro" id="IPR010037">
    <property type="entry name" value="FkbH_domain"/>
</dbReference>
<dbReference type="Gene3D" id="3.40.630.30">
    <property type="match status" value="1"/>
</dbReference>
<dbReference type="GO" id="GO:0016747">
    <property type="term" value="F:acyltransferase activity, transferring groups other than amino-acyl groups"/>
    <property type="evidence" value="ECO:0007669"/>
    <property type="project" value="InterPro"/>
</dbReference>
<name>A0AAU7ME03_9ACTN</name>
<accession>A0AAU7ME03</accession>
<proteinExistence type="predicted"/>